<feature type="transmembrane region" description="Helical" evidence="6">
    <location>
        <begin position="26"/>
        <end position="48"/>
    </location>
</feature>
<dbReference type="PANTHER" id="PTHR12677:SF59">
    <property type="entry name" value="GOLGI APPARATUS MEMBRANE PROTEIN TVP38-RELATED"/>
    <property type="match status" value="1"/>
</dbReference>
<reference evidence="8 9" key="1">
    <citation type="submission" date="2015-10" db="EMBL/GenBank/DDBJ databases">
        <authorList>
            <person name="Gilbert D.G."/>
        </authorList>
    </citation>
    <scope>NUCLEOTIDE SEQUENCE [LARGE SCALE GENOMIC DNA]</scope>
    <source>
        <strain evidence="8">COMA1</strain>
    </source>
</reference>
<dbReference type="OrthoDB" id="9779114at2"/>
<feature type="transmembrane region" description="Helical" evidence="6">
    <location>
        <begin position="215"/>
        <end position="237"/>
    </location>
</feature>
<keyword evidence="4 6" id="KW-1133">Transmembrane helix</keyword>
<proteinExistence type="inferred from homology"/>
<evidence type="ECO:0000313" key="9">
    <source>
        <dbReference type="Proteomes" id="UP000199032"/>
    </source>
</evidence>
<dbReference type="Proteomes" id="UP000199032">
    <property type="component" value="Unassembled WGS sequence"/>
</dbReference>
<protein>
    <recommendedName>
        <fullName evidence="6">TVP38/TMEM64 family membrane protein</fullName>
    </recommendedName>
</protein>
<accession>A0A0S4LQN8</accession>
<comment type="similarity">
    <text evidence="6">Belongs to the TVP38/TMEM64 family.</text>
</comment>
<keyword evidence="5 6" id="KW-0472">Membrane</keyword>
<evidence type="ECO:0000256" key="3">
    <source>
        <dbReference type="ARBA" id="ARBA00022692"/>
    </source>
</evidence>
<feature type="transmembrane region" description="Helical" evidence="6">
    <location>
        <begin position="152"/>
        <end position="174"/>
    </location>
</feature>
<evidence type="ECO:0000256" key="2">
    <source>
        <dbReference type="ARBA" id="ARBA00022475"/>
    </source>
</evidence>
<dbReference type="AlphaFoldDB" id="A0A0S4LQN8"/>
<keyword evidence="9" id="KW-1185">Reference proteome</keyword>
<feature type="transmembrane region" description="Helical" evidence="6">
    <location>
        <begin position="108"/>
        <end position="129"/>
    </location>
</feature>
<organism evidence="8 9">
    <name type="scientific">Candidatus Nitrospira nitrosa</name>
    <dbReference type="NCBI Taxonomy" id="1742972"/>
    <lineage>
        <taxon>Bacteria</taxon>
        <taxon>Pseudomonadati</taxon>
        <taxon>Nitrospirota</taxon>
        <taxon>Nitrospiria</taxon>
        <taxon>Nitrospirales</taxon>
        <taxon>Nitrospiraceae</taxon>
        <taxon>Nitrospira</taxon>
    </lineage>
</organism>
<evidence type="ECO:0000313" key="8">
    <source>
        <dbReference type="EMBL" id="CUS39262.1"/>
    </source>
</evidence>
<dbReference type="EMBL" id="CZQA01000013">
    <property type="protein sequence ID" value="CUS39262.1"/>
    <property type="molecule type" value="Genomic_DNA"/>
</dbReference>
<keyword evidence="2 6" id="KW-1003">Cell membrane</keyword>
<dbReference type="InterPro" id="IPR032816">
    <property type="entry name" value="VTT_dom"/>
</dbReference>
<feature type="domain" description="VTT" evidence="7">
    <location>
        <begin position="88"/>
        <end position="204"/>
    </location>
</feature>
<feature type="transmembrane region" description="Helical" evidence="6">
    <location>
        <begin position="181"/>
        <end position="203"/>
    </location>
</feature>
<gene>
    <name evidence="8" type="ORF">COMA1_70116</name>
</gene>
<evidence type="ECO:0000256" key="4">
    <source>
        <dbReference type="ARBA" id="ARBA00022989"/>
    </source>
</evidence>
<dbReference type="PANTHER" id="PTHR12677">
    <property type="entry name" value="GOLGI APPARATUS MEMBRANE PROTEIN TVP38-RELATED"/>
    <property type="match status" value="1"/>
</dbReference>
<dbReference type="RefSeq" id="WP_090751147.1">
    <property type="nucleotide sequence ID" value="NZ_CZQA01000013.1"/>
</dbReference>
<dbReference type="InterPro" id="IPR015414">
    <property type="entry name" value="TMEM64"/>
</dbReference>
<keyword evidence="3 6" id="KW-0812">Transmembrane</keyword>
<evidence type="ECO:0000256" key="6">
    <source>
        <dbReference type="RuleBase" id="RU366058"/>
    </source>
</evidence>
<evidence type="ECO:0000256" key="1">
    <source>
        <dbReference type="ARBA" id="ARBA00004651"/>
    </source>
</evidence>
<sequence length="250" mass="26460">MIRHEAAMTTPALNQRESAHSNLGKISIAIVVVLAVGAFFYLDLGKFLSLTALKENRDSLLTFTDANFPAAVAIFIGTYILVTGLSLPGAVILTLAGGFVFGAGWATLFINLGATTGATLAFLTARYVLRDAVEQKFGARLGPFQEGFAKNAFSYLLTLRLIPLFPFFVVNLVSGLTRVTVGTYILATAIGIIPGSFVYAYAGRQLGTINSLKEIASLNVIGAFVLLGLLALVPVVYKQFSAKSVGGRAS</sequence>
<feature type="transmembrane region" description="Helical" evidence="6">
    <location>
        <begin position="68"/>
        <end position="101"/>
    </location>
</feature>
<dbReference type="GO" id="GO:0005886">
    <property type="term" value="C:plasma membrane"/>
    <property type="evidence" value="ECO:0007669"/>
    <property type="project" value="UniProtKB-SubCell"/>
</dbReference>
<evidence type="ECO:0000256" key="5">
    <source>
        <dbReference type="ARBA" id="ARBA00023136"/>
    </source>
</evidence>
<dbReference type="STRING" id="1742972.COMA1_70116"/>
<evidence type="ECO:0000259" key="7">
    <source>
        <dbReference type="Pfam" id="PF09335"/>
    </source>
</evidence>
<dbReference type="Pfam" id="PF09335">
    <property type="entry name" value="VTT_dom"/>
    <property type="match status" value="1"/>
</dbReference>
<comment type="subcellular location">
    <subcellularLocation>
        <location evidence="1 6">Cell membrane</location>
        <topology evidence="1 6">Multi-pass membrane protein</topology>
    </subcellularLocation>
</comment>
<name>A0A0S4LQN8_9BACT</name>